<dbReference type="PaxDb" id="2903-EOD29221"/>
<dbReference type="InterPro" id="IPR029021">
    <property type="entry name" value="Prot-tyrosine_phosphatase-like"/>
</dbReference>
<dbReference type="SUPFAM" id="SSF52799">
    <property type="entry name" value="(Phosphotyrosine protein) phosphatases II"/>
    <property type="match status" value="1"/>
</dbReference>
<dbReference type="CDD" id="cd14498">
    <property type="entry name" value="DSP"/>
    <property type="match status" value="1"/>
</dbReference>
<evidence type="ECO:0000256" key="4">
    <source>
        <dbReference type="ARBA" id="ARBA00022912"/>
    </source>
</evidence>
<keyword evidence="3" id="KW-0378">Hydrolase</keyword>
<evidence type="ECO:0000256" key="2">
    <source>
        <dbReference type="ARBA" id="ARBA00013064"/>
    </source>
</evidence>
<evidence type="ECO:0000313" key="8">
    <source>
        <dbReference type="Proteomes" id="UP000013827"/>
    </source>
</evidence>
<dbReference type="PANTHER" id="PTHR10159">
    <property type="entry name" value="DUAL SPECIFICITY PROTEIN PHOSPHATASE"/>
    <property type="match status" value="1"/>
</dbReference>
<dbReference type="RefSeq" id="XP_005781650.1">
    <property type="nucleotide sequence ID" value="XM_005781593.1"/>
</dbReference>
<dbReference type="PANTHER" id="PTHR10159:SF519">
    <property type="entry name" value="DUAL SPECIFICITY PROTEIN PHOSPHATASE MPK3"/>
    <property type="match status" value="1"/>
</dbReference>
<dbReference type="GeneID" id="19046570"/>
<keyword evidence="8" id="KW-1185">Reference proteome</keyword>
<dbReference type="SMART" id="SM00195">
    <property type="entry name" value="DSPc"/>
    <property type="match status" value="1"/>
</dbReference>
<dbReference type="InterPro" id="IPR000340">
    <property type="entry name" value="Dual-sp_phosphatase_cat-dom"/>
</dbReference>
<dbReference type="EnsemblProtists" id="EOD29221">
    <property type="protein sequence ID" value="EOD29221"/>
    <property type="gene ID" value="EMIHUDRAFT_58171"/>
</dbReference>
<dbReference type="PROSITE" id="PS50056">
    <property type="entry name" value="TYR_PHOSPHATASE_2"/>
    <property type="match status" value="1"/>
</dbReference>
<dbReference type="GO" id="GO:0043409">
    <property type="term" value="P:negative regulation of MAPK cascade"/>
    <property type="evidence" value="ECO:0007669"/>
    <property type="project" value="TreeGrafter"/>
</dbReference>
<dbReference type="PROSITE" id="PS50054">
    <property type="entry name" value="TYR_PHOSPHATASE_DUAL"/>
    <property type="match status" value="1"/>
</dbReference>
<accession>A0A0D3K0D6</accession>
<dbReference type="Pfam" id="PF00782">
    <property type="entry name" value="DSPc"/>
    <property type="match status" value="1"/>
</dbReference>
<sequence>LYLGSAASANEAALDKLAITHVVSVVERNLQPPFGREHLLCQIPDSDDADLAPVLRETAPFIEAALRGGGRVLVHCERGASRSVSVVCAHLMR</sequence>
<feature type="domain" description="Tyrosine-protein phosphatase" evidence="5">
    <location>
        <begin position="1"/>
        <end position="93"/>
    </location>
</feature>
<evidence type="ECO:0000313" key="7">
    <source>
        <dbReference type="EnsemblProtists" id="EOD29221"/>
    </source>
</evidence>
<evidence type="ECO:0000259" key="6">
    <source>
        <dbReference type="PROSITE" id="PS50056"/>
    </source>
</evidence>
<dbReference type="InterPro" id="IPR000387">
    <property type="entry name" value="Tyr_Pase_dom"/>
</dbReference>
<dbReference type="AlphaFoldDB" id="A0A0D3K0D6"/>
<evidence type="ECO:0000259" key="5">
    <source>
        <dbReference type="PROSITE" id="PS50054"/>
    </source>
</evidence>
<reference evidence="7" key="2">
    <citation type="submission" date="2024-10" db="UniProtKB">
        <authorList>
            <consortium name="EnsemblProtists"/>
        </authorList>
    </citation>
    <scope>IDENTIFICATION</scope>
</reference>
<protein>
    <recommendedName>
        <fullName evidence="2">protein-tyrosine-phosphatase</fullName>
        <ecNumber evidence="2">3.1.3.48</ecNumber>
    </recommendedName>
</protein>
<dbReference type="Gene3D" id="3.90.190.10">
    <property type="entry name" value="Protein tyrosine phosphatase superfamily"/>
    <property type="match status" value="1"/>
</dbReference>
<organism evidence="7 8">
    <name type="scientific">Emiliania huxleyi (strain CCMP1516)</name>
    <dbReference type="NCBI Taxonomy" id="280463"/>
    <lineage>
        <taxon>Eukaryota</taxon>
        <taxon>Haptista</taxon>
        <taxon>Haptophyta</taxon>
        <taxon>Prymnesiophyceae</taxon>
        <taxon>Isochrysidales</taxon>
        <taxon>Noelaerhabdaceae</taxon>
        <taxon>Emiliania</taxon>
    </lineage>
</organism>
<proteinExistence type="inferred from homology"/>
<dbReference type="STRING" id="2903.R1F1Y4"/>
<dbReference type="GO" id="GO:0005737">
    <property type="term" value="C:cytoplasm"/>
    <property type="evidence" value="ECO:0007669"/>
    <property type="project" value="TreeGrafter"/>
</dbReference>
<feature type="domain" description="Tyrosine specific protein phosphatases" evidence="6">
    <location>
        <begin position="49"/>
        <end position="93"/>
    </location>
</feature>
<dbReference type="KEGG" id="ehx:EMIHUDRAFT_58171"/>
<dbReference type="InterPro" id="IPR020422">
    <property type="entry name" value="TYR_PHOSPHATASE_DUAL_dom"/>
</dbReference>
<dbReference type="HOGENOM" id="CLU_027074_11_5_1"/>
<keyword evidence="4" id="KW-0904">Protein phosphatase</keyword>
<dbReference type="EC" id="3.1.3.48" evidence="2"/>
<comment type="similarity">
    <text evidence="1">Belongs to the protein-tyrosine phosphatase family. Non-receptor class dual specificity subfamily.</text>
</comment>
<evidence type="ECO:0000256" key="1">
    <source>
        <dbReference type="ARBA" id="ARBA00008601"/>
    </source>
</evidence>
<evidence type="ECO:0000256" key="3">
    <source>
        <dbReference type="ARBA" id="ARBA00022801"/>
    </source>
</evidence>
<reference evidence="8" key="1">
    <citation type="journal article" date="2013" name="Nature">
        <title>Pan genome of the phytoplankton Emiliania underpins its global distribution.</title>
        <authorList>
            <person name="Read B.A."/>
            <person name="Kegel J."/>
            <person name="Klute M.J."/>
            <person name="Kuo A."/>
            <person name="Lefebvre S.C."/>
            <person name="Maumus F."/>
            <person name="Mayer C."/>
            <person name="Miller J."/>
            <person name="Monier A."/>
            <person name="Salamov A."/>
            <person name="Young J."/>
            <person name="Aguilar M."/>
            <person name="Claverie J.M."/>
            <person name="Frickenhaus S."/>
            <person name="Gonzalez K."/>
            <person name="Herman E.K."/>
            <person name="Lin Y.C."/>
            <person name="Napier J."/>
            <person name="Ogata H."/>
            <person name="Sarno A.F."/>
            <person name="Shmutz J."/>
            <person name="Schroeder D."/>
            <person name="de Vargas C."/>
            <person name="Verret F."/>
            <person name="von Dassow P."/>
            <person name="Valentin K."/>
            <person name="Van de Peer Y."/>
            <person name="Wheeler G."/>
            <person name="Dacks J.B."/>
            <person name="Delwiche C.F."/>
            <person name="Dyhrman S.T."/>
            <person name="Glockner G."/>
            <person name="John U."/>
            <person name="Richards T."/>
            <person name="Worden A.Z."/>
            <person name="Zhang X."/>
            <person name="Grigoriev I.V."/>
            <person name="Allen A.E."/>
            <person name="Bidle K."/>
            <person name="Borodovsky M."/>
            <person name="Bowler C."/>
            <person name="Brownlee C."/>
            <person name="Cock J.M."/>
            <person name="Elias M."/>
            <person name="Gladyshev V.N."/>
            <person name="Groth M."/>
            <person name="Guda C."/>
            <person name="Hadaegh A."/>
            <person name="Iglesias-Rodriguez M.D."/>
            <person name="Jenkins J."/>
            <person name="Jones B.M."/>
            <person name="Lawson T."/>
            <person name="Leese F."/>
            <person name="Lindquist E."/>
            <person name="Lobanov A."/>
            <person name="Lomsadze A."/>
            <person name="Malik S.B."/>
            <person name="Marsh M.E."/>
            <person name="Mackinder L."/>
            <person name="Mock T."/>
            <person name="Mueller-Roeber B."/>
            <person name="Pagarete A."/>
            <person name="Parker M."/>
            <person name="Probert I."/>
            <person name="Quesneville H."/>
            <person name="Raines C."/>
            <person name="Rensing S.A."/>
            <person name="Riano-Pachon D.M."/>
            <person name="Richier S."/>
            <person name="Rokitta S."/>
            <person name="Shiraiwa Y."/>
            <person name="Soanes D.M."/>
            <person name="van der Giezen M."/>
            <person name="Wahlund T.M."/>
            <person name="Williams B."/>
            <person name="Wilson W."/>
            <person name="Wolfe G."/>
            <person name="Wurch L.L."/>
        </authorList>
    </citation>
    <scope>NUCLEOTIDE SEQUENCE</scope>
</reference>
<dbReference type="Proteomes" id="UP000013827">
    <property type="component" value="Unassembled WGS sequence"/>
</dbReference>
<name>A0A0D3K0D6_EMIH1</name>
<dbReference type="GO" id="GO:0004725">
    <property type="term" value="F:protein tyrosine phosphatase activity"/>
    <property type="evidence" value="ECO:0007669"/>
    <property type="project" value="UniProtKB-EC"/>
</dbReference>
<dbReference type="OMA" id="HCERGAS"/>
<dbReference type="eggNOG" id="KOG1716">
    <property type="taxonomic scope" value="Eukaryota"/>
</dbReference>